<evidence type="ECO:0000313" key="1">
    <source>
        <dbReference type="EMBL" id="CAG8457079.1"/>
    </source>
</evidence>
<evidence type="ECO:0000313" key="2">
    <source>
        <dbReference type="Proteomes" id="UP000789396"/>
    </source>
</evidence>
<dbReference type="Proteomes" id="UP000789396">
    <property type="component" value="Unassembled WGS sequence"/>
</dbReference>
<reference evidence="1" key="1">
    <citation type="submission" date="2021-06" db="EMBL/GenBank/DDBJ databases">
        <authorList>
            <person name="Kallberg Y."/>
            <person name="Tangrot J."/>
            <person name="Rosling A."/>
        </authorList>
    </citation>
    <scope>NUCLEOTIDE SEQUENCE</scope>
    <source>
        <strain evidence="1">IN212</strain>
    </source>
</reference>
<sequence length="138" mass="16064">MDTVGKMLWKIFSTGNNEPDDQEFMITVKVHNKASLSFKLLLPNKNLAEIRNLLMKRNVTFRMGTNCYFSNEFHIIPREDEINYKLKDILQENILNIIPTSDPDWSQLIDMCDHGFKIGENGVEKARNKAFEIDTNKI</sequence>
<gene>
    <name evidence="1" type="ORF">RFULGI_LOCUS510</name>
</gene>
<dbReference type="EMBL" id="CAJVPZ010000202">
    <property type="protein sequence ID" value="CAG8457079.1"/>
    <property type="molecule type" value="Genomic_DNA"/>
</dbReference>
<keyword evidence="2" id="KW-1185">Reference proteome</keyword>
<name>A0A9N8YXX8_9GLOM</name>
<comment type="caution">
    <text evidence="1">The sequence shown here is derived from an EMBL/GenBank/DDBJ whole genome shotgun (WGS) entry which is preliminary data.</text>
</comment>
<accession>A0A9N8YXX8</accession>
<dbReference type="AlphaFoldDB" id="A0A9N8YXX8"/>
<proteinExistence type="predicted"/>
<protein>
    <submittedName>
        <fullName evidence="1">7785_t:CDS:1</fullName>
    </submittedName>
</protein>
<dbReference type="OrthoDB" id="10479646at2759"/>
<organism evidence="1 2">
    <name type="scientific">Racocetra fulgida</name>
    <dbReference type="NCBI Taxonomy" id="60492"/>
    <lineage>
        <taxon>Eukaryota</taxon>
        <taxon>Fungi</taxon>
        <taxon>Fungi incertae sedis</taxon>
        <taxon>Mucoromycota</taxon>
        <taxon>Glomeromycotina</taxon>
        <taxon>Glomeromycetes</taxon>
        <taxon>Diversisporales</taxon>
        <taxon>Gigasporaceae</taxon>
        <taxon>Racocetra</taxon>
    </lineage>
</organism>
<feature type="non-terminal residue" evidence="1">
    <location>
        <position position="138"/>
    </location>
</feature>